<sequence length="301" mass="33781">MKKITLIVFLICCLTLLFGCGSIPETPEAVSLYKDAGIAPDTWAKVPAGSFFKGQFNHPTEINYDYEIMTTEVTNAQYAQYLGEALAAGRIKIKDGKVLGPYPGDKYHEGKHEEKIVAGDYLHMDLKDSACRISFDGDRFSVKPEYENHPVTMVTWFGAKAYCDFYGYRLPTDDEWEKAARGTDDRPYPWGEGVSEGKFNYQNSNDPFETKAGYSDTTPVGFYNGQKYGDFQTIDAKSPYGLYDMAGNVGEWTGNIYYQVHYRNIRGGSKATGAIDARVWKTDCAQPEWASPSIGFRCVRD</sequence>
<gene>
    <name evidence="3" type="ORF">SSCH_590003</name>
</gene>
<dbReference type="AlphaFoldDB" id="A0A0B7MNE2"/>
<name>A0A0B7MNE2_9FIRM</name>
<dbReference type="RefSeq" id="WP_044665615.1">
    <property type="nucleotide sequence ID" value="NZ_CDRZ01000257.1"/>
</dbReference>
<dbReference type="InterPro" id="IPR016187">
    <property type="entry name" value="CTDL_fold"/>
</dbReference>
<dbReference type="InterPro" id="IPR051043">
    <property type="entry name" value="Sulfatase_Mod_Factor_Kinase"/>
</dbReference>
<keyword evidence="4" id="KW-1185">Reference proteome</keyword>
<feature type="chain" id="PRO_5039712121" description="Sulfatase-modifying factor enzyme-like domain-containing protein" evidence="1">
    <location>
        <begin position="20"/>
        <end position="301"/>
    </location>
</feature>
<organism evidence="3 4">
    <name type="scientific">Syntrophaceticus schinkii</name>
    <dbReference type="NCBI Taxonomy" id="499207"/>
    <lineage>
        <taxon>Bacteria</taxon>
        <taxon>Bacillati</taxon>
        <taxon>Bacillota</taxon>
        <taxon>Clostridia</taxon>
        <taxon>Thermoanaerobacterales</taxon>
        <taxon>Thermoanaerobacterales Family III. Incertae Sedis</taxon>
        <taxon>Syntrophaceticus</taxon>
    </lineage>
</organism>
<dbReference type="InterPro" id="IPR042095">
    <property type="entry name" value="SUMF_sf"/>
</dbReference>
<evidence type="ECO:0000259" key="2">
    <source>
        <dbReference type="Pfam" id="PF03781"/>
    </source>
</evidence>
<reference evidence="4" key="1">
    <citation type="submission" date="2015-01" db="EMBL/GenBank/DDBJ databases">
        <authorList>
            <person name="Manzoor Shahid"/>
            <person name="Zubair Saima"/>
        </authorList>
    </citation>
    <scope>NUCLEOTIDE SEQUENCE [LARGE SCALE GENOMIC DNA]</scope>
    <source>
        <strain evidence="4">Sp3</strain>
    </source>
</reference>
<evidence type="ECO:0000313" key="4">
    <source>
        <dbReference type="Proteomes" id="UP000046155"/>
    </source>
</evidence>
<protein>
    <recommendedName>
        <fullName evidence="2">Sulfatase-modifying factor enzyme-like domain-containing protein</fullName>
    </recommendedName>
</protein>
<keyword evidence="1" id="KW-0732">Signal</keyword>
<dbReference type="EMBL" id="CDRZ01000257">
    <property type="protein sequence ID" value="CEO89728.1"/>
    <property type="molecule type" value="Genomic_DNA"/>
</dbReference>
<evidence type="ECO:0000256" key="1">
    <source>
        <dbReference type="SAM" id="SignalP"/>
    </source>
</evidence>
<dbReference type="Pfam" id="PF03781">
    <property type="entry name" value="FGE-sulfatase"/>
    <property type="match status" value="1"/>
</dbReference>
<evidence type="ECO:0000313" key="3">
    <source>
        <dbReference type="EMBL" id="CEO89728.1"/>
    </source>
</evidence>
<feature type="domain" description="Sulfatase-modifying factor enzyme-like" evidence="2">
    <location>
        <begin position="57"/>
        <end position="300"/>
    </location>
</feature>
<feature type="signal peptide" evidence="1">
    <location>
        <begin position="1"/>
        <end position="19"/>
    </location>
</feature>
<dbReference type="InterPro" id="IPR005532">
    <property type="entry name" value="SUMF_dom"/>
</dbReference>
<dbReference type="Gene3D" id="3.90.1580.10">
    <property type="entry name" value="paralog of FGE (formylglycine-generating enzyme)"/>
    <property type="match status" value="1"/>
</dbReference>
<dbReference type="Proteomes" id="UP000046155">
    <property type="component" value="Unassembled WGS sequence"/>
</dbReference>
<dbReference type="GO" id="GO:0120147">
    <property type="term" value="F:formylglycine-generating oxidase activity"/>
    <property type="evidence" value="ECO:0007669"/>
    <property type="project" value="TreeGrafter"/>
</dbReference>
<dbReference type="SUPFAM" id="SSF56436">
    <property type="entry name" value="C-type lectin-like"/>
    <property type="match status" value="1"/>
</dbReference>
<accession>A0A0B7MNE2</accession>
<dbReference type="PANTHER" id="PTHR23150">
    <property type="entry name" value="SULFATASE MODIFYING FACTOR 1, 2"/>
    <property type="match status" value="1"/>
</dbReference>
<dbReference type="OrthoDB" id="9768004at2"/>
<dbReference type="PANTHER" id="PTHR23150:SF19">
    <property type="entry name" value="FORMYLGLYCINE-GENERATING ENZYME"/>
    <property type="match status" value="1"/>
</dbReference>
<dbReference type="PROSITE" id="PS51257">
    <property type="entry name" value="PROKAR_LIPOPROTEIN"/>
    <property type="match status" value="1"/>
</dbReference>
<proteinExistence type="predicted"/>